<reference evidence="4 5" key="1">
    <citation type="submission" date="2019-08" db="EMBL/GenBank/DDBJ databases">
        <title>Calorimonas adulescens gen. nov., sp. nov., an anaerobic thermophilic bacterium from Sakhalin hot spring.</title>
        <authorList>
            <person name="Khomyakova M.A."/>
            <person name="Merkel A.Y."/>
            <person name="Novikov A."/>
            <person name="Bonch-Osmolovskaya E.A."/>
            <person name="Slobodkin A.I."/>
        </authorList>
    </citation>
    <scope>NUCLEOTIDE SEQUENCE [LARGE SCALE GENOMIC DNA]</scope>
    <source>
        <strain evidence="4 5">A05MB</strain>
    </source>
</reference>
<dbReference type="EMBL" id="VTPS01000002">
    <property type="protein sequence ID" value="TZE83134.1"/>
    <property type="molecule type" value="Genomic_DNA"/>
</dbReference>
<dbReference type="InterPro" id="IPR000719">
    <property type="entry name" value="Prot_kinase_dom"/>
</dbReference>
<sequence>MRRRFYRIIHLFLYIIWKLQLAQWKGWFKDNAYSDNLLALLKNLSKRYKDTAIDMGGLLIKLGQFFSARIDILPDEVIQELAQLQDRVPPVDYKSIKTIIENEFEKPIDEVYIYFSKETIGSASLAQVHMAKLSDGKDVAVKVLRPGIEDIISTDLKALRRVIDIMKHIKWISRDIDLDGLYMEFYQTLKNEMDYKAELSNAETIKNNLKGFTDFYIPRYYHEYCTRRVLTMEFIDGIKITDEEGLAHIGADKKKITRILIDSFFHQIIEDGFFHADPHPGNIFALKDGRVALIDFGMVGSITPKNMRNIRRMVLSIVFREVEQLVDALDEMGFIKPNADEKRLTASLEYMIDKFWSRTTLSDLDEEFLRGMAQESQQLIFEQPIQLPSDFAFLGKTFITLFGICAALDKDLDYGKLTKEFAQRIIKSEVTRLPSELIRISRKFITDIIELPNIVDSGLAMIKDGNFRVISKIPDMERLIELEKDRSTRLMFSIYTCGMGILSTYLFLSDYKAIGILGFVTTVILFIRSLT</sequence>
<dbReference type="PROSITE" id="PS50011">
    <property type="entry name" value="PROTEIN_KINASE_DOM"/>
    <property type="match status" value="1"/>
</dbReference>
<keyword evidence="5" id="KW-1185">Reference proteome</keyword>
<organism evidence="4 5">
    <name type="scientific">Calorimonas adulescens</name>
    <dbReference type="NCBI Taxonomy" id="2606906"/>
    <lineage>
        <taxon>Bacteria</taxon>
        <taxon>Bacillati</taxon>
        <taxon>Bacillota</taxon>
        <taxon>Clostridia</taxon>
        <taxon>Thermoanaerobacterales</taxon>
        <taxon>Thermoanaerobacteraceae</taxon>
        <taxon>Calorimonas</taxon>
    </lineage>
</organism>
<keyword evidence="2" id="KW-0472">Membrane</keyword>
<keyword evidence="2" id="KW-0812">Transmembrane</keyword>
<dbReference type="Proteomes" id="UP000322976">
    <property type="component" value="Unassembled WGS sequence"/>
</dbReference>
<dbReference type="GO" id="GO:0005524">
    <property type="term" value="F:ATP binding"/>
    <property type="evidence" value="ECO:0007669"/>
    <property type="project" value="InterPro"/>
</dbReference>
<dbReference type="SMART" id="SM00220">
    <property type="entry name" value="S_TKc"/>
    <property type="match status" value="1"/>
</dbReference>
<evidence type="ECO:0000259" key="3">
    <source>
        <dbReference type="PROSITE" id="PS50011"/>
    </source>
</evidence>
<evidence type="ECO:0000256" key="2">
    <source>
        <dbReference type="SAM" id="Phobius"/>
    </source>
</evidence>
<protein>
    <submittedName>
        <fullName evidence="4">AarF/ABC1/UbiB kinase family protein</fullName>
    </submittedName>
</protein>
<dbReference type="InterPro" id="IPR050154">
    <property type="entry name" value="UbiB_kinase"/>
</dbReference>
<feature type="transmembrane region" description="Helical" evidence="2">
    <location>
        <begin position="490"/>
        <end position="507"/>
    </location>
</feature>
<dbReference type="Pfam" id="PF03109">
    <property type="entry name" value="ABC1"/>
    <property type="match status" value="1"/>
</dbReference>
<dbReference type="PANTHER" id="PTHR10566">
    <property type="entry name" value="CHAPERONE-ACTIVITY OF BC1 COMPLEX CABC1 -RELATED"/>
    <property type="match status" value="1"/>
</dbReference>
<evidence type="ECO:0000313" key="5">
    <source>
        <dbReference type="Proteomes" id="UP000322976"/>
    </source>
</evidence>
<evidence type="ECO:0000313" key="4">
    <source>
        <dbReference type="EMBL" id="TZE83134.1"/>
    </source>
</evidence>
<proteinExistence type="inferred from homology"/>
<feature type="domain" description="Protein kinase" evidence="3">
    <location>
        <begin position="114"/>
        <end position="445"/>
    </location>
</feature>
<dbReference type="SUPFAM" id="SSF56112">
    <property type="entry name" value="Protein kinase-like (PK-like)"/>
    <property type="match status" value="1"/>
</dbReference>
<dbReference type="Gene3D" id="1.10.510.10">
    <property type="entry name" value="Transferase(Phosphotransferase) domain 1"/>
    <property type="match status" value="1"/>
</dbReference>
<evidence type="ECO:0000256" key="1">
    <source>
        <dbReference type="ARBA" id="ARBA00009670"/>
    </source>
</evidence>
<dbReference type="PANTHER" id="PTHR10566:SF113">
    <property type="entry name" value="PROTEIN ACTIVITY OF BC1 COMPLEX KINASE 7, CHLOROPLASTIC"/>
    <property type="match status" value="1"/>
</dbReference>
<dbReference type="RefSeq" id="WP_149544331.1">
    <property type="nucleotide sequence ID" value="NZ_VTPS01000002.1"/>
</dbReference>
<comment type="similarity">
    <text evidence="1">Belongs to the protein kinase superfamily. ADCK protein kinase family.</text>
</comment>
<accession>A0A5D8QG57</accession>
<dbReference type="InterPro" id="IPR011009">
    <property type="entry name" value="Kinase-like_dom_sf"/>
</dbReference>
<keyword evidence="4" id="KW-0808">Transferase</keyword>
<comment type="caution">
    <text evidence="4">The sequence shown here is derived from an EMBL/GenBank/DDBJ whole genome shotgun (WGS) entry which is preliminary data.</text>
</comment>
<name>A0A5D8QG57_9THEO</name>
<dbReference type="CDD" id="cd05121">
    <property type="entry name" value="ABC1_ADCK3-like"/>
    <property type="match status" value="1"/>
</dbReference>
<gene>
    <name evidence="4" type="ORF">FWJ32_02090</name>
</gene>
<dbReference type="AlphaFoldDB" id="A0A5D8QG57"/>
<feature type="transmembrane region" description="Helical" evidence="2">
    <location>
        <begin position="513"/>
        <end position="530"/>
    </location>
</feature>
<dbReference type="InterPro" id="IPR004147">
    <property type="entry name" value="ABC1_dom"/>
</dbReference>
<dbReference type="GO" id="GO:0004672">
    <property type="term" value="F:protein kinase activity"/>
    <property type="evidence" value="ECO:0007669"/>
    <property type="project" value="InterPro"/>
</dbReference>
<keyword evidence="2" id="KW-1133">Transmembrane helix</keyword>
<keyword evidence="4" id="KW-0418">Kinase</keyword>